<evidence type="ECO:0000313" key="2">
    <source>
        <dbReference type="EMBL" id="KAF5405175.1"/>
    </source>
</evidence>
<keyword evidence="1" id="KW-0732">Signal</keyword>
<name>A0A8J4WUN4_9TREM</name>
<reference evidence="2" key="1">
    <citation type="submission" date="2019-05" db="EMBL/GenBank/DDBJ databases">
        <title>Annotation for the trematode Paragonimus heterotremus.</title>
        <authorList>
            <person name="Choi Y.-J."/>
        </authorList>
    </citation>
    <scope>NUCLEOTIDE SEQUENCE</scope>
    <source>
        <strain evidence="2">LC</strain>
    </source>
</reference>
<dbReference type="AlphaFoldDB" id="A0A8J4WUN4"/>
<feature type="chain" id="PRO_5035310605" evidence="1">
    <location>
        <begin position="19"/>
        <end position="89"/>
    </location>
</feature>
<keyword evidence="3" id="KW-1185">Reference proteome</keyword>
<sequence length="89" mass="10346">MLKTSVFILLGLLAVIKGNPTAETCPRSMTVVMDQFKKNMEMTTKNMVCIIRKSLRSRLSKCELGQKWLEISDILRKRATERYNRYFGN</sequence>
<evidence type="ECO:0000256" key="1">
    <source>
        <dbReference type="SAM" id="SignalP"/>
    </source>
</evidence>
<proteinExistence type="predicted"/>
<feature type="signal peptide" evidence="1">
    <location>
        <begin position="1"/>
        <end position="18"/>
    </location>
</feature>
<dbReference type="EMBL" id="LUCH01000427">
    <property type="protein sequence ID" value="KAF5405175.1"/>
    <property type="molecule type" value="Genomic_DNA"/>
</dbReference>
<organism evidence="2 3">
    <name type="scientific">Paragonimus heterotremus</name>
    <dbReference type="NCBI Taxonomy" id="100268"/>
    <lineage>
        <taxon>Eukaryota</taxon>
        <taxon>Metazoa</taxon>
        <taxon>Spiralia</taxon>
        <taxon>Lophotrochozoa</taxon>
        <taxon>Platyhelminthes</taxon>
        <taxon>Trematoda</taxon>
        <taxon>Digenea</taxon>
        <taxon>Plagiorchiida</taxon>
        <taxon>Troglotremata</taxon>
        <taxon>Troglotrematidae</taxon>
        <taxon>Paragonimus</taxon>
    </lineage>
</organism>
<accession>A0A8J4WUN4</accession>
<dbReference type="Proteomes" id="UP000748531">
    <property type="component" value="Unassembled WGS sequence"/>
</dbReference>
<evidence type="ECO:0000313" key="3">
    <source>
        <dbReference type="Proteomes" id="UP000748531"/>
    </source>
</evidence>
<gene>
    <name evidence="2" type="ORF">PHET_01334</name>
</gene>
<protein>
    <submittedName>
        <fullName evidence="2">Uncharacterized protein</fullName>
    </submittedName>
</protein>
<comment type="caution">
    <text evidence="2">The sequence shown here is derived from an EMBL/GenBank/DDBJ whole genome shotgun (WGS) entry which is preliminary data.</text>
</comment>